<dbReference type="EMBL" id="JAKWFO010000003">
    <property type="protein sequence ID" value="KAI9638089.1"/>
    <property type="molecule type" value="Genomic_DNA"/>
</dbReference>
<gene>
    <name evidence="2" type="ORF">MKK02DRAFT_31591</name>
</gene>
<dbReference type="GeneID" id="77727543"/>
<name>A0AA38HES8_9TREE</name>
<dbReference type="RefSeq" id="XP_052947866.1">
    <property type="nucleotide sequence ID" value="XM_053088338.1"/>
</dbReference>
<feature type="region of interest" description="Disordered" evidence="1">
    <location>
        <begin position="50"/>
        <end position="121"/>
    </location>
</feature>
<evidence type="ECO:0000313" key="2">
    <source>
        <dbReference type="EMBL" id="KAI9638089.1"/>
    </source>
</evidence>
<keyword evidence="3" id="KW-1185">Reference proteome</keyword>
<feature type="compositionally biased region" description="Pro residues" evidence="1">
    <location>
        <begin position="155"/>
        <end position="167"/>
    </location>
</feature>
<sequence>MAVTCYPYSPPRAVSVSPAPPAQTRAEKKAEYDRWQAETRAFVLRRAERHAKRTAKAADASNLSEDVADGEKGTNKSDATVKTGKEHKKALKPEKGSKVASTPRIPGTTGSGDHKCRADVGGKSTAISTTDEAAALKREALAPSQPDGKATARPANPPPELRLLPPAPPRYHRLRIELEPARASPASGTFPAEKEHEAELAQPVREEVAMITSTIRSCKIPVERFGRGREQRGNRLIRKMLADAFWAMYDWSAPGADAHLQVMPLNAKMQIRAHLDAKADEAWRAMHEARAEAEAAAEGTVDASGAVTEHGRKREDIAAAASDLVENHLTNDESAGRANEHPSYDYPIDVKWTREGVEEILAAVGLQCSPLLQRDPNDANRLQNQEPRYLISCHGHFLIRHESVLEYKPKWMIGWDDLLLTSVKNRIFGKMLKRRLEGGYRGALDPSEAAASVLSEAVEAVNPRNLPVSSTVQPCLKNFTILARSPTRTPASVLGASKGHASLLRSLRMS</sequence>
<evidence type="ECO:0000256" key="1">
    <source>
        <dbReference type="SAM" id="MobiDB-lite"/>
    </source>
</evidence>
<feature type="region of interest" description="Disordered" evidence="1">
    <location>
        <begin position="140"/>
        <end position="167"/>
    </location>
</feature>
<organism evidence="2 3">
    <name type="scientific">Dioszegia hungarica</name>
    <dbReference type="NCBI Taxonomy" id="4972"/>
    <lineage>
        <taxon>Eukaryota</taxon>
        <taxon>Fungi</taxon>
        <taxon>Dikarya</taxon>
        <taxon>Basidiomycota</taxon>
        <taxon>Agaricomycotina</taxon>
        <taxon>Tremellomycetes</taxon>
        <taxon>Tremellales</taxon>
        <taxon>Bulleribasidiaceae</taxon>
        <taxon>Dioszegia</taxon>
    </lineage>
</organism>
<evidence type="ECO:0000313" key="3">
    <source>
        <dbReference type="Proteomes" id="UP001164286"/>
    </source>
</evidence>
<proteinExistence type="predicted"/>
<protein>
    <submittedName>
        <fullName evidence="2">Uncharacterized protein</fullName>
    </submittedName>
</protein>
<accession>A0AA38HES8</accession>
<feature type="region of interest" description="Disordered" evidence="1">
    <location>
        <begin position="1"/>
        <end position="32"/>
    </location>
</feature>
<dbReference type="Proteomes" id="UP001164286">
    <property type="component" value="Unassembled WGS sequence"/>
</dbReference>
<dbReference type="AlphaFoldDB" id="A0AA38HES8"/>
<comment type="caution">
    <text evidence="2">The sequence shown here is derived from an EMBL/GenBank/DDBJ whole genome shotgun (WGS) entry which is preliminary data.</text>
</comment>
<reference evidence="2" key="1">
    <citation type="journal article" date="2022" name="G3 (Bethesda)">
        <title>High quality genome of the basidiomycete yeast Dioszegia hungarica PDD-24b-2 isolated from cloud water.</title>
        <authorList>
            <person name="Jarrige D."/>
            <person name="Haridas S."/>
            <person name="Bleykasten-Grosshans C."/>
            <person name="Joly M."/>
            <person name="Nadalig T."/>
            <person name="Sancelme M."/>
            <person name="Vuilleumier S."/>
            <person name="Grigoriev I.V."/>
            <person name="Amato P."/>
            <person name="Bringel F."/>
        </authorList>
    </citation>
    <scope>NUCLEOTIDE SEQUENCE</scope>
    <source>
        <strain evidence="2">PDD-24b-2</strain>
    </source>
</reference>